<keyword evidence="9" id="KW-1185">Reference proteome</keyword>
<evidence type="ECO:0000256" key="3">
    <source>
        <dbReference type="ARBA" id="ARBA00022692"/>
    </source>
</evidence>
<feature type="transmembrane region" description="Helical" evidence="6">
    <location>
        <begin position="109"/>
        <end position="130"/>
    </location>
</feature>
<dbReference type="Gene3D" id="1.20.1250.20">
    <property type="entry name" value="MFS general substrate transporter like domains"/>
    <property type="match status" value="2"/>
</dbReference>
<dbReference type="AlphaFoldDB" id="A0A842HVU3"/>
<evidence type="ECO:0000256" key="2">
    <source>
        <dbReference type="ARBA" id="ARBA00022448"/>
    </source>
</evidence>
<dbReference type="InterPro" id="IPR036259">
    <property type="entry name" value="MFS_trans_sf"/>
</dbReference>
<proteinExistence type="predicted"/>
<organism evidence="8 9">
    <name type="scientific">Parasphingopyxis marina</name>
    <dbReference type="NCBI Taxonomy" id="2761622"/>
    <lineage>
        <taxon>Bacteria</taxon>
        <taxon>Pseudomonadati</taxon>
        <taxon>Pseudomonadota</taxon>
        <taxon>Alphaproteobacteria</taxon>
        <taxon>Sphingomonadales</taxon>
        <taxon>Sphingomonadaceae</taxon>
        <taxon>Parasphingopyxis</taxon>
    </lineage>
</organism>
<evidence type="ECO:0000256" key="5">
    <source>
        <dbReference type="ARBA" id="ARBA00023136"/>
    </source>
</evidence>
<feature type="transmembrane region" description="Helical" evidence="6">
    <location>
        <begin position="228"/>
        <end position="251"/>
    </location>
</feature>
<feature type="transmembrane region" description="Helical" evidence="6">
    <location>
        <begin position="55"/>
        <end position="75"/>
    </location>
</feature>
<evidence type="ECO:0000259" key="7">
    <source>
        <dbReference type="PROSITE" id="PS50850"/>
    </source>
</evidence>
<dbReference type="Proteomes" id="UP000564378">
    <property type="component" value="Unassembled WGS sequence"/>
</dbReference>
<feature type="transmembrane region" description="Helical" evidence="6">
    <location>
        <begin position="425"/>
        <end position="443"/>
    </location>
</feature>
<dbReference type="PANTHER" id="PTHR23505">
    <property type="entry name" value="SPINSTER"/>
    <property type="match status" value="1"/>
</dbReference>
<evidence type="ECO:0000256" key="4">
    <source>
        <dbReference type="ARBA" id="ARBA00022989"/>
    </source>
</evidence>
<dbReference type="InterPro" id="IPR020846">
    <property type="entry name" value="MFS_dom"/>
</dbReference>
<keyword evidence="4 6" id="KW-1133">Transmembrane helix</keyword>
<feature type="domain" description="Major facilitator superfamily (MFS) profile" evidence="7">
    <location>
        <begin position="17"/>
        <end position="448"/>
    </location>
</feature>
<reference evidence="8 9" key="1">
    <citation type="submission" date="2020-08" db="EMBL/GenBank/DDBJ databases">
        <title>Draft genome sequence of Parasphingopyxis sp. GrpM-11.</title>
        <authorList>
            <person name="Oh J."/>
            <person name="Roh D.-H."/>
        </authorList>
    </citation>
    <scope>NUCLEOTIDE SEQUENCE [LARGE SCALE GENOMIC DNA]</scope>
    <source>
        <strain evidence="8 9">GrpM-11</strain>
    </source>
</reference>
<comment type="caution">
    <text evidence="8">The sequence shown here is derived from an EMBL/GenBank/DDBJ whole genome shotgun (WGS) entry which is preliminary data.</text>
</comment>
<gene>
    <name evidence="8" type="ORF">H6P80_05255</name>
</gene>
<feature type="transmembrane region" description="Helical" evidence="6">
    <location>
        <begin position="319"/>
        <end position="344"/>
    </location>
</feature>
<name>A0A842HVU3_9SPHN</name>
<dbReference type="SUPFAM" id="SSF103473">
    <property type="entry name" value="MFS general substrate transporter"/>
    <property type="match status" value="1"/>
</dbReference>
<feature type="transmembrane region" description="Helical" evidence="6">
    <location>
        <begin position="172"/>
        <end position="192"/>
    </location>
</feature>
<keyword evidence="2" id="KW-0813">Transport</keyword>
<dbReference type="InterPro" id="IPR044770">
    <property type="entry name" value="MFS_spinster-like"/>
</dbReference>
<evidence type="ECO:0000313" key="9">
    <source>
        <dbReference type="Proteomes" id="UP000564378"/>
    </source>
</evidence>
<keyword evidence="5 6" id="KW-0472">Membrane</keyword>
<dbReference type="GO" id="GO:0022857">
    <property type="term" value="F:transmembrane transporter activity"/>
    <property type="evidence" value="ECO:0007669"/>
    <property type="project" value="InterPro"/>
</dbReference>
<feature type="transmembrane region" description="Helical" evidence="6">
    <location>
        <begin position="82"/>
        <end position="103"/>
    </location>
</feature>
<evidence type="ECO:0000256" key="1">
    <source>
        <dbReference type="ARBA" id="ARBA00004141"/>
    </source>
</evidence>
<accession>A0A842HVU3</accession>
<dbReference type="EMBL" id="JACJVJ010000001">
    <property type="protein sequence ID" value="MBC2777025.1"/>
    <property type="molecule type" value="Genomic_DNA"/>
</dbReference>
<feature type="transmembrane region" description="Helical" evidence="6">
    <location>
        <begin position="356"/>
        <end position="379"/>
    </location>
</feature>
<dbReference type="PANTHER" id="PTHR23505:SF79">
    <property type="entry name" value="PROTEIN SPINSTER"/>
    <property type="match status" value="1"/>
</dbReference>
<evidence type="ECO:0000313" key="8">
    <source>
        <dbReference type="EMBL" id="MBC2777025.1"/>
    </source>
</evidence>
<dbReference type="InterPro" id="IPR011701">
    <property type="entry name" value="MFS"/>
</dbReference>
<comment type="subcellular location">
    <subcellularLocation>
        <location evidence="1">Membrane</location>
        <topology evidence="1">Multi-pass membrane protein</topology>
    </subcellularLocation>
</comment>
<sequence length="455" mass="47510">MSAAATDLLSKGYKAKLLTILMMVCALNLTDRLLVPVLAEPIKLDLELSDTQLGLLTGLGFGLVYTALGLPVAWLADRFSRVKIVSAAVIVWSSMTAMTGMAGNFVQLLVLRAGVGVGEAGFLPPTASLLSDHFPANRRGAAMSIVQLGSPASTIIGGILAAWIAAHWGWRTAFVAIGLPGILLGILALTFLREPPRGLVDGITEKAPTKPFWSVIRSLLAKRSFRHLMIGGSLAMLGLNSIGSFMTPFFMRVHGLELAQAGTTFGIVQFVAAVAGLLAGGFGSDRLAAKDIRWRAWGPAIFLALASPFYLLAFSADSVVMSVAFILMAGISFFIFFVPTITITQNLVGAESRATAVALYSLGVNLIGMGIGPTLVGLASDLFAQSDFGTADFIRACPGGVAPDGAVPALGEACASAAAYGLQGALMLVACVYLWAALHYYLVGRSLPQESQAAG</sequence>
<dbReference type="RefSeq" id="WP_185800262.1">
    <property type="nucleotide sequence ID" value="NZ_JACJVJ010000001.1"/>
</dbReference>
<feature type="transmembrane region" description="Helical" evidence="6">
    <location>
        <begin position="142"/>
        <end position="166"/>
    </location>
</feature>
<protein>
    <submittedName>
        <fullName evidence="8">MFS transporter</fullName>
    </submittedName>
</protein>
<keyword evidence="3 6" id="KW-0812">Transmembrane</keyword>
<dbReference type="CDD" id="cd17328">
    <property type="entry name" value="MFS_spinster_like"/>
    <property type="match status" value="1"/>
</dbReference>
<evidence type="ECO:0000256" key="6">
    <source>
        <dbReference type="SAM" id="Phobius"/>
    </source>
</evidence>
<feature type="transmembrane region" description="Helical" evidence="6">
    <location>
        <begin position="263"/>
        <end position="282"/>
    </location>
</feature>
<dbReference type="Pfam" id="PF07690">
    <property type="entry name" value="MFS_1"/>
    <property type="match status" value="1"/>
</dbReference>
<dbReference type="PROSITE" id="PS50850">
    <property type="entry name" value="MFS"/>
    <property type="match status" value="1"/>
</dbReference>
<feature type="transmembrane region" description="Helical" evidence="6">
    <location>
        <begin position="294"/>
        <end position="313"/>
    </location>
</feature>
<dbReference type="GO" id="GO:0016020">
    <property type="term" value="C:membrane"/>
    <property type="evidence" value="ECO:0007669"/>
    <property type="project" value="UniProtKB-SubCell"/>
</dbReference>